<protein>
    <submittedName>
        <fullName evidence="3">Prephenate dehydrogenase, nucleotide-binding domain</fullName>
    </submittedName>
</protein>
<dbReference type="InterPro" id="IPR046826">
    <property type="entry name" value="PDH_N"/>
</dbReference>
<gene>
    <name evidence="3" type="ORF">RJ641_027095</name>
</gene>
<dbReference type="InterPro" id="IPR059064">
    <property type="entry name" value="TYRAAT2_C"/>
</dbReference>
<dbReference type="GO" id="GO:0008977">
    <property type="term" value="F:prephenate dehydrogenase (NAD+) activity"/>
    <property type="evidence" value="ECO:0007669"/>
    <property type="project" value="InterPro"/>
</dbReference>
<dbReference type="Gene3D" id="3.40.50.720">
    <property type="entry name" value="NAD(P)-binding Rossmann-like Domain"/>
    <property type="match status" value="1"/>
</dbReference>
<evidence type="ECO:0000313" key="4">
    <source>
        <dbReference type="Proteomes" id="UP001370490"/>
    </source>
</evidence>
<dbReference type="Pfam" id="PF26213">
    <property type="entry name" value="TYRAAT1_C"/>
    <property type="match status" value="1"/>
</dbReference>
<dbReference type="SUPFAM" id="SSF48179">
    <property type="entry name" value="6-phosphogluconate dehydrogenase C-terminal domain-like"/>
    <property type="match status" value="1"/>
</dbReference>
<keyword evidence="1" id="KW-0560">Oxidoreductase</keyword>
<reference evidence="3 4" key="1">
    <citation type="submission" date="2023-12" db="EMBL/GenBank/DDBJ databases">
        <title>A high-quality genome assembly for Dillenia turbinata (Dilleniales).</title>
        <authorList>
            <person name="Chanderbali A."/>
        </authorList>
    </citation>
    <scope>NUCLEOTIDE SEQUENCE [LARGE SCALE GENOMIC DNA]</scope>
    <source>
        <strain evidence="3">LSX21</strain>
        <tissue evidence="3">Leaf</tissue>
    </source>
</reference>
<dbReference type="InterPro" id="IPR036291">
    <property type="entry name" value="NAD(P)-bd_dom_sf"/>
</dbReference>
<sequence>QQNHTVLAHSRSNYNSIAQSLGVQFFSDPDDLCEEHPDVILLSTSIISAKEVLKSLPFCRLRRSTLFVDVLSVKEYPRNVFLQILPMEFDILCTYPMFGPESGRESWNGLSFMYEKVWVGNDKTRVKRVERLLNIFEREGRRMVEMSCSEHDKLAAKSQFVMHTVGRVLEKLRLKSTSIDTKGYQTLLGLVSTTAADSFDLYCGLFMCNKNAAEQIEMLELAFDSLRNELFGHFHGVLRQQLFEDNRVLPAPPYERNRD</sequence>
<comment type="caution">
    <text evidence="3">The sequence shown here is derived from an EMBL/GenBank/DDBJ whole genome shotgun (WGS) entry which is preliminary data.</text>
</comment>
<dbReference type="SUPFAM" id="SSF51735">
    <property type="entry name" value="NAD(P)-binding Rossmann-fold domains"/>
    <property type="match status" value="1"/>
</dbReference>
<dbReference type="InterPro" id="IPR045011">
    <property type="entry name" value="TYRAAT1/2"/>
</dbReference>
<dbReference type="InterPro" id="IPR003099">
    <property type="entry name" value="Prephen_DH"/>
</dbReference>
<dbReference type="InterPro" id="IPR008927">
    <property type="entry name" value="6-PGluconate_DH-like_C_sf"/>
</dbReference>
<evidence type="ECO:0000256" key="1">
    <source>
        <dbReference type="ARBA" id="ARBA00023002"/>
    </source>
</evidence>
<dbReference type="GO" id="GO:0004665">
    <property type="term" value="F:prephenate dehydrogenase (NADP+) activity"/>
    <property type="evidence" value="ECO:0007669"/>
    <property type="project" value="InterPro"/>
</dbReference>
<dbReference type="GO" id="GO:0070403">
    <property type="term" value="F:NAD+ binding"/>
    <property type="evidence" value="ECO:0007669"/>
    <property type="project" value="InterPro"/>
</dbReference>
<feature type="non-terminal residue" evidence="3">
    <location>
        <position position="1"/>
    </location>
</feature>
<dbReference type="PROSITE" id="PS51176">
    <property type="entry name" value="PDH_ADH"/>
    <property type="match status" value="1"/>
</dbReference>
<name>A0AAN8ZPC2_9MAGN</name>
<dbReference type="Proteomes" id="UP001370490">
    <property type="component" value="Unassembled WGS sequence"/>
</dbReference>
<organism evidence="3 4">
    <name type="scientific">Dillenia turbinata</name>
    <dbReference type="NCBI Taxonomy" id="194707"/>
    <lineage>
        <taxon>Eukaryota</taxon>
        <taxon>Viridiplantae</taxon>
        <taxon>Streptophyta</taxon>
        <taxon>Embryophyta</taxon>
        <taxon>Tracheophyta</taxon>
        <taxon>Spermatophyta</taxon>
        <taxon>Magnoliopsida</taxon>
        <taxon>eudicotyledons</taxon>
        <taxon>Gunneridae</taxon>
        <taxon>Pentapetalae</taxon>
        <taxon>Dilleniales</taxon>
        <taxon>Dilleniaceae</taxon>
        <taxon>Dillenia</taxon>
    </lineage>
</organism>
<keyword evidence="4" id="KW-1185">Reference proteome</keyword>
<feature type="domain" description="Prephenate/arogenate dehydrogenase" evidence="2">
    <location>
        <begin position="1"/>
        <end position="259"/>
    </location>
</feature>
<evidence type="ECO:0000259" key="2">
    <source>
        <dbReference type="PROSITE" id="PS51176"/>
    </source>
</evidence>
<dbReference type="EMBL" id="JBAMMX010000004">
    <property type="protein sequence ID" value="KAK6941718.1"/>
    <property type="molecule type" value="Genomic_DNA"/>
</dbReference>
<dbReference type="PANTHER" id="PTHR43207">
    <property type="entry name" value="AROGENATE DEHYDROGENASE-RELATED"/>
    <property type="match status" value="1"/>
</dbReference>
<dbReference type="Pfam" id="PF02153">
    <property type="entry name" value="PDH_N"/>
    <property type="match status" value="1"/>
</dbReference>
<dbReference type="GO" id="GO:0006571">
    <property type="term" value="P:tyrosine biosynthetic process"/>
    <property type="evidence" value="ECO:0007669"/>
    <property type="project" value="InterPro"/>
</dbReference>
<dbReference type="AlphaFoldDB" id="A0AAN8ZPC2"/>
<accession>A0AAN8ZPC2</accession>
<proteinExistence type="predicted"/>
<dbReference type="PANTHER" id="PTHR43207:SF4">
    <property type="entry name" value="AROGENATE DEHYDROGENASE 2, CHLOROPLASTIC"/>
    <property type="match status" value="1"/>
</dbReference>
<evidence type="ECO:0000313" key="3">
    <source>
        <dbReference type="EMBL" id="KAK6941718.1"/>
    </source>
</evidence>
<dbReference type="GO" id="GO:0033730">
    <property type="term" value="F:arogenate dehydrogenase (NADP+) activity"/>
    <property type="evidence" value="ECO:0007669"/>
    <property type="project" value="InterPro"/>
</dbReference>